<name>A0A803NA01_CHEQI</name>
<dbReference type="Gramene" id="AUR62042785-RA">
    <property type="protein sequence ID" value="AUR62042785-RA:cds"/>
    <property type="gene ID" value="AUR62042785"/>
</dbReference>
<dbReference type="AlphaFoldDB" id="A0A803NA01"/>
<protein>
    <submittedName>
        <fullName evidence="2">Uncharacterized protein</fullName>
    </submittedName>
</protein>
<feature type="region of interest" description="Disordered" evidence="1">
    <location>
        <begin position="1"/>
        <end position="40"/>
    </location>
</feature>
<accession>A0A803NA01</accession>
<gene>
    <name evidence="2" type="primary">LOC110690232</name>
</gene>
<feature type="compositionally biased region" description="Basic residues" evidence="1">
    <location>
        <begin position="16"/>
        <end position="30"/>
    </location>
</feature>
<reference evidence="2" key="2">
    <citation type="submission" date="2021-03" db="UniProtKB">
        <authorList>
            <consortium name="EnsemblPlants"/>
        </authorList>
    </citation>
    <scope>IDENTIFICATION</scope>
</reference>
<evidence type="ECO:0000256" key="1">
    <source>
        <dbReference type="SAM" id="MobiDB-lite"/>
    </source>
</evidence>
<dbReference type="Proteomes" id="UP000596660">
    <property type="component" value="Unplaced"/>
</dbReference>
<reference evidence="2" key="1">
    <citation type="journal article" date="2017" name="Nature">
        <title>The genome of Chenopodium quinoa.</title>
        <authorList>
            <person name="Jarvis D.E."/>
            <person name="Ho Y.S."/>
            <person name="Lightfoot D.J."/>
            <person name="Schmoeckel S.M."/>
            <person name="Li B."/>
            <person name="Borm T.J.A."/>
            <person name="Ohyanagi H."/>
            <person name="Mineta K."/>
            <person name="Michell C.T."/>
            <person name="Saber N."/>
            <person name="Kharbatia N.M."/>
            <person name="Rupper R.R."/>
            <person name="Sharp A.R."/>
            <person name="Dally N."/>
            <person name="Boughton B.A."/>
            <person name="Woo Y.H."/>
            <person name="Gao G."/>
            <person name="Schijlen E.G.W.M."/>
            <person name="Guo X."/>
            <person name="Momin A.A."/>
            <person name="Negrao S."/>
            <person name="Al-Babili S."/>
            <person name="Gehring C."/>
            <person name="Roessner U."/>
            <person name="Jung C."/>
            <person name="Murphy K."/>
            <person name="Arold S.T."/>
            <person name="Gojobori T."/>
            <person name="van der Linden C.G."/>
            <person name="van Loo E.N."/>
            <person name="Jellen E.N."/>
            <person name="Maughan P.J."/>
            <person name="Tester M."/>
        </authorList>
    </citation>
    <scope>NUCLEOTIDE SEQUENCE [LARGE SCALE GENOMIC DNA]</scope>
    <source>
        <strain evidence="2">cv. PI 614886</strain>
    </source>
</reference>
<evidence type="ECO:0000313" key="3">
    <source>
        <dbReference type="Proteomes" id="UP000596660"/>
    </source>
</evidence>
<organism evidence="2 3">
    <name type="scientific">Chenopodium quinoa</name>
    <name type="common">Quinoa</name>
    <dbReference type="NCBI Taxonomy" id="63459"/>
    <lineage>
        <taxon>Eukaryota</taxon>
        <taxon>Viridiplantae</taxon>
        <taxon>Streptophyta</taxon>
        <taxon>Embryophyta</taxon>
        <taxon>Tracheophyta</taxon>
        <taxon>Spermatophyta</taxon>
        <taxon>Magnoliopsida</taxon>
        <taxon>eudicotyledons</taxon>
        <taxon>Gunneridae</taxon>
        <taxon>Pentapetalae</taxon>
        <taxon>Caryophyllales</taxon>
        <taxon>Chenopodiaceae</taxon>
        <taxon>Chenopodioideae</taxon>
        <taxon>Atripliceae</taxon>
        <taxon>Chenopodium</taxon>
    </lineage>
</organism>
<dbReference type="EnsemblPlants" id="AUR62042785-RA">
    <property type="protein sequence ID" value="AUR62042785-RA:cds"/>
    <property type="gene ID" value="AUR62042785"/>
</dbReference>
<proteinExistence type="predicted"/>
<keyword evidence="3" id="KW-1185">Reference proteome</keyword>
<sequence length="61" mass="6741">MAGVGPMSQDWEPVVIRKKTPTPPPRRTRRPSTPPVVPAPKSKLFAKRLLGLTKLHPVAHL</sequence>
<evidence type="ECO:0000313" key="2">
    <source>
        <dbReference type="EnsemblPlants" id="AUR62042785-RA:cds"/>
    </source>
</evidence>